<dbReference type="EMBL" id="UINC01011325">
    <property type="protein sequence ID" value="SVA50035.1"/>
    <property type="molecule type" value="Genomic_DNA"/>
</dbReference>
<name>A0A381WC11_9ZZZZ</name>
<sequence length="119" mass="13871">MKRKDLGTLEKELKEHDWTYEMSDDHSYWTSGTNQRSLIRAIILNLQEHGMGKKVEELFYKYYPVEGCHEAKGYGITSTWAEHMDKLALQYTCGNLKERKATDYSVDENGMSIGNGRLW</sequence>
<organism evidence="1">
    <name type="scientific">marine metagenome</name>
    <dbReference type="NCBI Taxonomy" id="408172"/>
    <lineage>
        <taxon>unclassified sequences</taxon>
        <taxon>metagenomes</taxon>
        <taxon>ecological metagenomes</taxon>
    </lineage>
</organism>
<proteinExistence type="predicted"/>
<dbReference type="AlphaFoldDB" id="A0A381WC11"/>
<gene>
    <name evidence="1" type="ORF">METZ01_LOCUS102889</name>
</gene>
<accession>A0A381WC11</accession>
<reference evidence="1" key="1">
    <citation type="submission" date="2018-05" db="EMBL/GenBank/DDBJ databases">
        <authorList>
            <person name="Lanie J.A."/>
            <person name="Ng W.-L."/>
            <person name="Kazmierczak K.M."/>
            <person name="Andrzejewski T.M."/>
            <person name="Davidsen T.M."/>
            <person name="Wayne K.J."/>
            <person name="Tettelin H."/>
            <person name="Glass J.I."/>
            <person name="Rusch D."/>
            <person name="Podicherti R."/>
            <person name="Tsui H.-C.T."/>
            <person name="Winkler M.E."/>
        </authorList>
    </citation>
    <scope>NUCLEOTIDE SEQUENCE</scope>
</reference>
<protein>
    <submittedName>
        <fullName evidence="1">Uncharacterized protein</fullName>
    </submittedName>
</protein>
<evidence type="ECO:0000313" key="1">
    <source>
        <dbReference type="EMBL" id="SVA50035.1"/>
    </source>
</evidence>